<evidence type="ECO:0000256" key="3">
    <source>
        <dbReference type="ARBA" id="ARBA00022448"/>
    </source>
</evidence>
<feature type="domain" description="Sodium/calcium exchanger membrane region" evidence="19">
    <location>
        <begin position="445"/>
        <end position="601"/>
    </location>
</feature>
<accession>A0A6U9BJK6</accession>
<evidence type="ECO:0000256" key="9">
    <source>
        <dbReference type="ARBA" id="ARBA00022837"/>
    </source>
</evidence>
<feature type="region of interest" description="Disordered" evidence="17">
    <location>
        <begin position="275"/>
        <end position="404"/>
    </location>
</feature>
<evidence type="ECO:0000256" key="16">
    <source>
        <dbReference type="ARBA" id="ARBA00023201"/>
    </source>
</evidence>
<dbReference type="InterPro" id="IPR004481">
    <property type="entry name" value="K/Na/Ca-exchanger"/>
</dbReference>
<keyword evidence="7 18" id="KW-0812">Transmembrane</keyword>
<comment type="subcellular location">
    <subcellularLocation>
        <location evidence="1">Membrane</location>
        <topology evidence="1">Multi-pass membrane protein</topology>
    </subcellularLocation>
</comment>
<organism evidence="20">
    <name type="scientific">Zooxanthella nutricula</name>
    <dbReference type="NCBI Taxonomy" id="1333877"/>
    <lineage>
        <taxon>Eukaryota</taxon>
        <taxon>Sar</taxon>
        <taxon>Alveolata</taxon>
        <taxon>Dinophyceae</taxon>
        <taxon>Peridiniales</taxon>
        <taxon>Peridiniales incertae sedis</taxon>
        <taxon>Zooxanthella</taxon>
    </lineage>
</organism>
<evidence type="ECO:0000256" key="7">
    <source>
        <dbReference type="ARBA" id="ARBA00022692"/>
    </source>
</evidence>
<dbReference type="Gene3D" id="1.20.1420.30">
    <property type="entry name" value="NCX, central ion-binding region"/>
    <property type="match status" value="2"/>
</dbReference>
<proteinExistence type="inferred from homology"/>
<feature type="transmembrane region" description="Helical" evidence="18">
    <location>
        <begin position="514"/>
        <end position="536"/>
    </location>
</feature>
<feature type="transmembrane region" description="Helical" evidence="18">
    <location>
        <begin position="444"/>
        <end position="467"/>
    </location>
</feature>
<evidence type="ECO:0000256" key="12">
    <source>
        <dbReference type="ARBA" id="ARBA00022989"/>
    </source>
</evidence>
<evidence type="ECO:0000256" key="17">
    <source>
        <dbReference type="SAM" id="MobiDB-lite"/>
    </source>
</evidence>
<gene>
    <name evidence="20" type="ORF">BRAN1462_LOCUS669</name>
</gene>
<evidence type="ECO:0000256" key="13">
    <source>
        <dbReference type="ARBA" id="ARBA00023053"/>
    </source>
</evidence>
<keyword evidence="5" id="KW-0633">Potassium transport</keyword>
<feature type="transmembrane region" description="Helical" evidence="18">
    <location>
        <begin position="122"/>
        <end position="144"/>
    </location>
</feature>
<dbReference type="GO" id="GO:0006874">
    <property type="term" value="P:intracellular calcium ion homeostasis"/>
    <property type="evidence" value="ECO:0007669"/>
    <property type="project" value="TreeGrafter"/>
</dbReference>
<keyword evidence="12 18" id="KW-1133">Transmembrane helix</keyword>
<keyword evidence="6" id="KW-0109">Calcium transport</keyword>
<sequence length="627" mass="66883">MALRRSGKVPQSTRLKASFWTSIGAAAVLMLAATTWTQLFADGAIFEQSGASARRLISDVYPDDGILTKVGGTYSEDPQKWLVVLHCIGIGYMLLGLNTVCDVYFTGALEVMVDKWEVQPDVAGATFMAAGGSAPELFTSLIGATVESDVGFSTIVGSAVFNVLFVIGLCGWFGPQSGAELSWWPLFRDCSYYVFGLLILAIFSFDGSIVLYEALILFALYIVYCIIMYFNPRLERVAKAKVDNMRKRRVVADIKKVHPAGEPAELPVVGAEGGADNALRKAGDGGADTVSAPPESTPEATPEVTATLDSSGPSPQEGEVSDAPPSCKIEVPSAAGDAEDPPKAQVPSAGDGGGDAGADSEKPAEAPTKEETGKEDGKATAEKEDKEEKEEEGKDGDDDDEDDEEWDEFIQMPAGAMDKVFWALKMPVFGPLYMLTMRPNSEKWFLVTFVQSLVWIAGFSFLLVWWVEILGDIIFAGNCSASIVMGFTILAAGTSIPDAVSSVAVAKKGQADMAVSSSIGSNIFDILVGLPIPWSVKIILSLANGTSSTVKISSPFIFFYVVLLLIMVCLTVGSIHSIGWILNRKLGLMMATLYAIFLAAALSTEFARPVFLAWGSADRLDGGCASK</sequence>
<keyword evidence="8" id="KW-0732">Signal</keyword>
<dbReference type="Pfam" id="PF01699">
    <property type="entry name" value="Na_Ca_ex"/>
    <property type="match status" value="2"/>
</dbReference>
<feature type="transmembrane region" description="Helical" evidence="18">
    <location>
        <begin position="150"/>
        <end position="174"/>
    </location>
</feature>
<protein>
    <recommendedName>
        <fullName evidence="19">Sodium/calcium exchanger membrane region domain-containing protein</fullName>
    </recommendedName>
</protein>
<keyword evidence="15 18" id="KW-0472">Membrane</keyword>
<evidence type="ECO:0000256" key="4">
    <source>
        <dbReference type="ARBA" id="ARBA00022449"/>
    </source>
</evidence>
<feature type="transmembrane region" description="Helical" evidence="18">
    <location>
        <begin position="556"/>
        <end position="579"/>
    </location>
</feature>
<evidence type="ECO:0000256" key="10">
    <source>
        <dbReference type="ARBA" id="ARBA00022847"/>
    </source>
</evidence>
<evidence type="ECO:0000256" key="15">
    <source>
        <dbReference type="ARBA" id="ARBA00023136"/>
    </source>
</evidence>
<keyword evidence="10" id="KW-0769">Symport</keyword>
<dbReference type="AlphaFoldDB" id="A0A6U9BJK6"/>
<evidence type="ECO:0000256" key="1">
    <source>
        <dbReference type="ARBA" id="ARBA00004141"/>
    </source>
</evidence>
<feature type="transmembrane region" description="Helical" evidence="18">
    <location>
        <begin position="209"/>
        <end position="230"/>
    </location>
</feature>
<reference evidence="20" key="1">
    <citation type="submission" date="2021-01" db="EMBL/GenBank/DDBJ databases">
        <authorList>
            <person name="Corre E."/>
            <person name="Pelletier E."/>
            <person name="Niang G."/>
            <person name="Scheremetjew M."/>
            <person name="Finn R."/>
            <person name="Kale V."/>
            <person name="Holt S."/>
            <person name="Cochrane G."/>
            <person name="Meng A."/>
            <person name="Brown T."/>
            <person name="Cohen L."/>
        </authorList>
    </citation>
    <scope>NUCLEOTIDE SEQUENCE</scope>
    <source>
        <strain evidence="20">RCC3387</strain>
    </source>
</reference>
<keyword evidence="4" id="KW-0050">Antiport</keyword>
<dbReference type="NCBIfam" id="TIGR00367">
    <property type="entry name" value="calcium/sodium antiporter"/>
    <property type="match status" value="1"/>
</dbReference>
<name>A0A6U9BJK6_9DINO</name>
<feature type="compositionally biased region" description="Basic and acidic residues" evidence="17">
    <location>
        <begin position="359"/>
        <end position="386"/>
    </location>
</feature>
<feature type="compositionally biased region" description="Acidic residues" evidence="17">
    <location>
        <begin position="387"/>
        <end position="404"/>
    </location>
</feature>
<keyword evidence="14" id="KW-0406">Ion transport</keyword>
<comment type="similarity">
    <text evidence="2">Belongs to the Ca(2+):cation antiporter (CaCA) (TC 2.A.19) family. SLC24A subfamily.</text>
</comment>
<evidence type="ECO:0000256" key="5">
    <source>
        <dbReference type="ARBA" id="ARBA00022538"/>
    </source>
</evidence>
<feature type="transmembrane region" description="Helical" evidence="18">
    <location>
        <begin position="186"/>
        <end position="203"/>
    </location>
</feature>
<feature type="transmembrane region" description="Helical" evidence="18">
    <location>
        <begin position="20"/>
        <end position="41"/>
    </location>
</feature>
<evidence type="ECO:0000256" key="14">
    <source>
        <dbReference type="ARBA" id="ARBA00023065"/>
    </source>
</evidence>
<evidence type="ECO:0000259" key="19">
    <source>
        <dbReference type="Pfam" id="PF01699"/>
    </source>
</evidence>
<keyword evidence="11" id="KW-0630">Potassium</keyword>
<dbReference type="GO" id="GO:0005886">
    <property type="term" value="C:plasma membrane"/>
    <property type="evidence" value="ECO:0007669"/>
    <property type="project" value="TreeGrafter"/>
</dbReference>
<evidence type="ECO:0000256" key="18">
    <source>
        <dbReference type="SAM" id="Phobius"/>
    </source>
</evidence>
<dbReference type="InterPro" id="IPR044880">
    <property type="entry name" value="NCX_ion-bd_dom_sf"/>
</dbReference>
<keyword evidence="16" id="KW-0739">Sodium transport</keyword>
<evidence type="ECO:0000256" key="8">
    <source>
        <dbReference type="ARBA" id="ARBA00022729"/>
    </source>
</evidence>
<evidence type="ECO:0000256" key="2">
    <source>
        <dbReference type="ARBA" id="ARBA00005364"/>
    </source>
</evidence>
<keyword evidence="3" id="KW-0813">Transport</keyword>
<dbReference type="FunFam" id="1.20.1420.30:FF:000009">
    <property type="entry name" value="sodium/potassium/calcium exchanger 5 isoform X2"/>
    <property type="match status" value="1"/>
</dbReference>
<dbReference type="EMBL" id="HBGW01001014">
    <property type="protein sequence ID" value="CAD9482567.1"/>
    <property type="molecule type" value="Transcribed_RNA"/>
</dbReference>
<dbReference type="PANTHER" id="PTHR10846:SF73">
    <property type="entry name" value="SODIUM_CALCIUM EXCHANGER MEMBRANE REGION DOMAIN-CONTAINING PROTEIN"/>
    <property type="match status" value="1"/>
</dbReference>
<feature type="domain" description="Sodium/calcium exchanger membrane region" evidence="19">
    <location>
        <begin position="92"/>
        <end position="229"/>
    </location>
</feature>
<feature type="transmembrane region" description="Helical" evidence="18">
    <location>
        <begin position="81"/>
        <end position="101"/>
    </location>
</feature>
<dbReference type="GO" id="GO:0005262">
    <property type="term" value="F:calcium channel activity"/>
    <property type="evidence" value="ECO:0007669"/>
    <property type="project" value="TreeGrafter"/>
</dbReference>
<feature type="compositionally biased region" description="Low complexity" evidence="17">
    <location>
        <begin position="291"/>
        <end position="307"/>
    </location>
</feature>
<evidence type="ECO:0000313" key="20">
    <source>
        <dbReference type="EMBL" id="CAD9482567.1"/>
    </source>
</evidence>
<keyword evidence="13" id="KW-0915">Sodium</keyword>
<dbReference type="GO" id="GO:0015293">
    <property type="term" value="F:symporter activity"/>
    <property type="evidence" value="ECO:0007669"/>
    <property type="project" value="UniProtKB-KW"/>
</dbReference>
<keyword evidence="9" id="KW-0106">Calcium</keyword>
<evidence type="ECO:0000256" key="6">
    <source>
        <dbReference type="ARBA" id="ARBA00022568"/>
    </source>
</evidence>
<dbReference type="PANTHER" id="PTHR10846">
    <property type="entry name" value="SODIUM/POTASSIUM/CALCIUM EXCHANGER"/>
    <property type="match status" value="1"/>
</dbReference>
<feature type="transmembrane region" description="Helical" evidence="18">
    <location>
        <begin position="586"/>
        <end position="604"/>
    </location>
</feature>
<dbReference type="GO" id="GO:0008273">
    <property type="term" value="F:calcium, potassium:sodium antiporter activity"/>
    <property type="evidence" value="ECO:0007669"/>
    <property type="project" value="TreeGrafter"/>
</dbReference>
<dbReference type="InterPro" id="IPR004837">
    <property type="entry name" value="NaCa_Exmemb"/>
</dbReference>
<evidence type="ECO:0000256" key="11">
    <source>
        <dbReference type="ARBA" id="ARBA00022958"/>
    </source>
</evidence>
<feature type="transmembrane region" description="Helical" evidence="18">
    <location>
        <begin position="473"/>
        <end position="493"/>
    </location>
</feature>